<dbReference type="GO" id="GO:0004096">
    <property type="term" value="F:catalase activity"/>
    <property type="evidence" value="ECO:0007669"/>
    <property type="project" value="UniProtKB-UniRule"/>
</dbReference>
<feature type="active site" evidence="11">
    <location>
        <position position="118"/>
    </location>
</feature>
<keyword evidence="5 10" id="KW-0349">Heme</keyword>
<dbReference type="InterPro" id="IPR024712">
    <property type="entry name" value="Catalase_clade2"/>
</dbReference>
<dbReference type="Proteomes" id="UP000886523">
    <property type="component" value="Unassembled WGS sequence"/>
</dbReference>
<accession>A0A9P6AII5</accession>
<dbReference type="Pfam" id="PF00199">
    <property type="entry name" value="Catalase"/>
    <property type="match status" value="1"/>
</dbReference>
<dbReference type="AlphaFoldDB" id="A0A9P6AII5"/>
<comment type="function">
    <text evidence="10">Occurs in almost all aerobically respiring organisms and serves to protect cells from the toxic effects of hydrogen peroxide.</text>
</comment>
<keyword evidence="9 10" id="KW-0376">Hydrogen peroxide</keyword>
<evidence type="ECO:0000313" key="14">
    <source>
        <dbReference type="EMBL" id="KAF9506502.1"/>
    </source>
</evidence>
<feature type="active site" evidence="11">
    <location>
        <position position="57"/>
    </location>
</feature>
<dbReference type="PANTHER" id="PTHR42821:SF1">
    <property type="entry name" value="CATALASE-B"/>
    <property type="match status" value="1"/>
</dbReference>
<keyword evidence="4 10" id="KW-0575">Peroxidase</keyword>
<name>A0A9P6AII5_9AGAM</name>
<keyword evidence="8 10" id="KW-0408">Iron</keyword>
<evidence type="ECO:0000313" key="15">
    <source>
        <dbReference type="Proteomes" id="UP000886523"/>
    </source>
</evidence>
<dbReference type="InterPro" id="IPR018028">
    <property type="entry name" value="Catalase"/>
</dbReference>
<dbReference type="InterPro" id="IPR010582">
    <property type="entry name" value="Catalase_immune_responsive"/>
</dbReference>
<dbReference type="Gene3D" id="3.40.50.880">
    <property type="match status" value="1"/>
</dbReference>
<dbReference type="GO" id="GO:0046872">
    <property type="term" value="F:metal ion binding"/>
    <property type="evidence" value="ECO:0007669"/>
    <property type="project" value="UniProtKB-KW"/>
</dbReference>
<dbReference type="GO" id="GO:0020037">
    <property type="term" value="F:heme binding"/>
    <property type="evidence" value="ECO:0007669"/>
    <property type="project" value="UniProtKB-UniRule"/>
</dbReference>
<dbReference type="Pfam" id="PF06628">
    <property type="entry name" value="Catalase-rel"/>
    <property type="match status" value="1"/>
</dbReference>
<evidence type="ECO:0000256" key="6">
    <source>
        <dbReference type="ARBA" id="ARBA00022723"/>
    </source>
</evidence>
<keyword evidence="15" id="KW-1185">Reference proteome</keyword>
<dbReference type="Pfam" id="PF18011">
    <property type="entry name" value="Catalase_C"/>
    <property type="match status" value="1"/>
</dbReference>
<evidence type="ECO:0000259" key="13">
    <source>
        <dbReference type="SMART" id="SM01060"/>
    </source>
</evidence>
<feature type="domain" description="Catalase core" evidence="13">
    <location>
        <begin position="26"/>
        <end position="380"/>
    </location>
</feature>
<evidence type="ECO:0000256" key="8">
    <source>
        <dbReference type="ARBA" id="ARBA00023004"/>
    </source>
</evidence>
<dbReference type="SMART" id="SM01060">
    <property type="entry name" value="Catalase"/>
    <property type="match status" value="1"/>
</dbReference>
<comment type="similarity">
    <text evidence="2 10">Belongs to the catalase family.</text>
</comment>
<evidence type="ECO:0000256" key="3">
    <source>
        <dbReference type="ARBA" id="ARBA00012314"/>
    </source>
</evidence>
<keyword evidence="7 10" id="KW-0560">Oxidoreductase</keyword>
<dbReference type="EMBL" id="MU129109">
    <property type="protein sequence ID" value="KAF9506502.1"/>
    <property type="molecule type" value="Genomic_DNA"/>
</dbReference>
<dbReference type="PIRSF" id="PIRSF038927">
    <property type="entry name" value="Catalase_clade2"/>
    <property type="match status" value="1"/>
</dbReference>
<evidence type="ECO:0000256" key="4">
    <source>
        <dbReference type="ARBA" id="ARBA00022559"/>
    </source>
</evidence>
<dbReference type="Gene3D" id="2.40.180.10">
    <property type="entry name" value="Catalase core domain"/>
    <property type="match status" value="1"/>
</dbReference>
<gene>
    <name evidence="14" type="ORF">BS47DRAFT_1374109</name>
</gene>
<dbReference type="OrthoDB" id="6880011at2759"/>
<dbReference type="GO" id="GO:0042744">
    <property type="term" value="P:hydrogen peroxide catabolic process"/>
    <property type="evidence" value="ECO:0007669"/>
    <property type="project" value="UniProtKB-UniRule"/>
</dbReference>
<comment type="catalytic activity">
    <reaction evidence="10">
        <text>2 H2O2 = O2 + 2 H2O</text>
        <dbReference type="Rhea" id="RHEA:20309"/>
        <dbReference type="ChEBI" id="CHEBI:15377"/>
        <dbReference type="ChEBI" id="CHEBI:15379"/>
        <dbReference type="ChEBI" id="CHEBI:16240"/>
        <dbReference type="EC" id="1.11.1.6"/>
    </reaction>
</comment>
<evidence type="ECO:0000256" key="5">
    <source>
        <dbReference type="ARBA" id="ARBA00022617"/>
    </source>
</evidence>
<feature type="binding site" description="axial binding residue" evidence="12">
    <location>
        <position position="332"/>
    </location>
    <ligand>
        <name>heme</name>
        <dbReference type="ChEBI" id="CHEBI:30413"/>
    </ligand>
    <ligandPart>
        <name>Fe</name>
        <dbReference type="ChEBI" id="CHEBI:18248"/>
    </ligandPart>
</feature>
<evidence type="ECO:0000256" key="12">
    <source>
        <dbReference type="PIRSR" id="PIRSR038927-2"/>
    </source>
</evidence>
<dbReference type="GO" id="GO:0006979">
    <property type="term" value="P:response to oxidative stress"/>
    <property type="evidence" value="ECO:0007669"/>
    <property type="project" value="InterPro"/>
</dbReference>
<reference evidence="14" key="1">
    <citation type="journal article" date="2020" name="Nat. Commun.">
        <title>Large-scale genome sequencing of mycorrhizal fungi provides insights into the early evolution of symbiotic traits.</title>
        <authorList>
            <person name="Miyauchi S."/>
            <person name="Kiss E."/>
            <person name="Kuo A."/>
            <person name="Drula E."/>
            <person name="Kohler A."/>
            <person name="Sanchez-Garcia M."/>
            <person name="Morin E."/>
            <person name="Andreopoulos B."/>
            <person name="Barry K.W."/>
            <person name="Bonito G."/>
            <person name="Buee M."/>
            <person name="Carver A."/>
            <person name="Chen C."/>
            <person name="Cichocki N."/>
            <person name="Clum A."/>
            <person name="Culley D."/>
            <person name="Crous P.W."/>
            <person name="Fauchery L."/>
            <person name="Girlanda M."/>
            <person name="Hayes R.D."/>
            <person name="Keri Z."/>
            <person name="LaButti K."/>
            <person name="Lipzen A."/>
            <person name="Lombard V."/>
            <person name="Magnuson J."/>
            <person name="Maillard F."/>
            <person name="Murat C."/>
            <person name="Nolan M."/>
            <person name="Ohm R.A."/>
            <person name="Pangilinan J."/>
            <person name="Pereira M.F."/>
            <person name="Perotto S."/>
            <person name="Peter M."/>
            <person name="Pfister S."/>
            <person name="Riley R."/>
            <person name="Sitrit Y."/>
            <person name="Stielow J.B."/>
            <person name="Szollosi G."/>
            <person name="Zifcakova L."/>
            <person name="Stursova M."/>
            <person name="Spatafora J.W."/>
            <person name="Tedersoo L."/>
            <person name="Vaario L.M."/>
            <person name="Yamada A."/>
            <person name="Yan M."/>
            <person name="Wang P."/>
            <person name="Xu J."/>
            <person name="Bruns T."/>
            <person name="Baldrian P."/>
            <person name="Vilgalys R."/>
            <person name="Dunand C."/>
            <person name="Henrissat B."/>
            <person name="Grigoriev I.V."/>
            <person name="Hibbett D."/>
            <person name="Nagy L.G."/>
            <person name="Martin F.M."/>
        </authorList>
    </citation>
    <scope>NUCLEOTIDE SEQUENCE</scope>
    <source>
        <strain evidence="14">UP504</strain>
    </source>
</reference>
<evidence type="ECO:0000256" key="1">
    <source>
        <dbReference type="ARBA" id="ARBA00001971"/>
    </source>
</evidence>
<dbReference type="CDD" id="cd03132">
    <property type="entry name" value="GATase1_catalase"/>
    <property type="match status" value="1"/>
</dbReference>
<dbReference type="SUPFAM" id="SSF52317">
    <property type="entry name" value="Class I glutamine amidotransferase-like"/>
    <property type="match status" value="1"/>
</dbReference>
<evidence type="ECO:0000256" key="2">
    <source>
        <dbReference type="ARBA" id="ARBA00005329"/>
    </source>
</evidence>
<dbReference type="PANTHER" id="PTHR42821">
    <property type="entry name" value="CATALASE"/>
    <property type="match status" value="1"/>
</dbReference>
<organism evidence="14 15">
    <name type="scientific">Hydnum rufescens UP504</name>
    <dbReference type="NCBI Taxonomy" id="1448309"/>
    <lineage>
        <taxon>Eukaryota</taxon>
        <taxon>Fungi</taxon>
        <taxon>Dikarya</taxon>
        <taxon>Basidiomycota</taxon>
        <taxon>Agaricomycotina</taxon>
        <taxon>Agaricomycetes</taxon>
        <taxon>Cantharellales</taxon>
        <taxon>Hydnaceae</taxon>
        <taxon>Hydnum</taxon>
    </lineage>
</organism>
<dbReference type="InterPro" id="IPR029062">
    <property type="entry name" value="Class_I_gatase-like"/>
</dbReference>
<dbReference type="GO" id="GO:0005829">
    <property type="term" value="C:cytosol"/>
    <property type="evidence" value="ECO:0007669"/>
    <property type="project" value="TreeGrafter"/>
</dbReference>
<comment type="cofactor">
    <cofactor evidence="1 10 12">
        <name>heme</name>
        <dbReference type="ChEBI" id="CHEBI:30413"/>
    </cofactor>
</comment>
<evidence type="ECO:0000256" key="10">
    <source>
        <dbReference type="PIRNR" id="PIRNR038927"/>
    </source>
</evidence>
<dbReference type="PRINTS" id="PR00067">
    <property type="entry name" value="CATALASE"/>
</dbReference>
<dbReference type="Gene3D" id="1.20.1370.20">
    <property type="match status" value="1"/>
</dbReference>
<proteinExistence type="inferred from homology"/>
<dbReference type="InterPro" id="IPR041399">
    <property type="entry name" value="Catalase_large_C"/>
</dbReference>
<dbReference type="SUPFAM" id="SSF56634">
    <property type="entry name" value="Heme-dependent catalase-like"/>
    <property type="match status" value="1"/>
</dbReference>
<dbReference type="PROSITE" id="PS51402">
    <property type="entry name" value="CATALASE_3"/>
    <property type="match status" value="1"/>
</dbReference>
<sequence length="674" mass="74935">MATLGQQKADQLAHETNVPTRDTALKSYFGAAQAKRDESLKAGSRGPILLEDIHFLHPRAAGAHGYFVLHTSLAEYTTAGVLTDTLRKTPTFVRFSTVVRSRVSVDSVRDGNWDIVGNNIPVFFVQDAIKFLDLIHAVKPDPDTEIPQAQSAHDNAWDFFSLAPESMHTVLWHVSDRGIPRSFRMMQGFGVHSFVLVNAKGKRSFVKFHWTPQLGVHSLVWDEALKLAGLDPDFHRRDLYDAIDAGMYPKYDLGVQIVPEEREHEFDFDLLDPTKIIPEELVPMQSIGTMTLDRRPAEFFPEVEQVAFCTQHMVPGIEHSNDPLLQGRGFSYFDTQLSRLGGPNFSDIPINRPVCAVFNNQRDGLHRRPKYFPNRFSEAPHPVPSQDGGYLPTAAPIDPGAVKVRAMGPKFQEHYNQATLFWNSMSKYEQDHIVTAYSFELGKVDDIGVVERVLTHINQVWMPLCSRLNDPMPVRKNHGVKSEFLSMQSPRNIFIPSGRKIAIFLLDGFSAPVVLELQAKILAISSIPVIVGPRKGNMTSGTSNWINLATHFTFETCRSVFFDAVFFAGSAGENPHYEELMMKNGLMTHAAREAYKHFKTIGAGGSAAAWLRGKALAGVIPRGEKGKGGVSLEAPGIVLCESDAEADVSAFTETFLAEVGKHRAWDRDVSDIAA</sequence>
<evidence type="ECO:0000256" key="7">
    <source>
        <dbReference type="ARBA" id="ARBA00023002"/>
    </source>
</evidence>
<evidence type="ECO:0000256" key="11">
    <source>
        <dbReference type="PIRSR" id="PIRSR038927-1"/>
    </source>
</evidence>
<dbReference type="EC" id="1.11.1.6" evidence="3 10"/>
<keyword evidence="6 10" id="KW-0479">Metal-binding</keyword>
<protein>
    <recommendedName>
        <fullName evidence="3 10">Catalase</fullName>
        <ecNumber evidence="3 10">1.11.1.6</ecNumber>
    </recommendedName>
</protein>
<dbReference type="InterPro" id="IPR020835">
    <property type="entry name" value="Catalase_sf"/>
</dbReference>
<dbReference type="InterPro" id="IPR043156">
    <property type="entry name" value="Catalase_clade2_helical"/>
</dbReference>
<evidence type="ECO:0000256" key="9">
    <source>
        <dbReference type="ARBA" id="ARBA00023324"/>
    </source>
</evidence>
<dbReference type="InterPro" id="IPR011614">
    <property type="entry name" value="Catalase_core"/>
</dbReference>
<comment type="caution">
    <text evidence="14">The sequence shown here is derived from an EMBL/GenBank/DDBJ whole genome shotgun (WGS) entry which is preliminary data.</text>
</comment>